<dbReference type="SUPFAM" id="SSF52799">
    <property type="entry name" value="(Phosphotyrosine protein) phosphatases II"/>
    <property type="match status" value="1"/>
</dbReference>
<dbReference type="SMART" id="SM00404">
    <property type="entry name" value="PTPc_motif"/>
    <property type="match status" value="1"/>
</dbReference>
<dbReference type="Pfam" id="PF00102">
    <property type="entry name" value="Y_phosphatase"/>
    <property type="match status" value="1"/>
</dbReference>
<dbReference type="InterPro" id="IPR000387">
    <property type="entry name" value="Tyr_Pase_dom"/>
</dbReference>
<keyword evidence="3" id="KW-0472">Membrane</keyword>
<dbReference type="CTD" id="20240807"/>
<dbReference type="GeneID" id="20240807"/>
<feature type="domain" description="Tyrosine-protein phosphatase" evidence="4">
    <location>
        <begin position="196"/>
        <end position="338"/>
    </location>
</feature>
<dbReference type="Gene3D" id="3.90.190.10">
    <property type="entry name" value="Protein tyrosine phosphatase superfamily"/>
    <property type="match status" value="2"/>
</dbReference>
<evidence type="ECO:0008006" key="8">
    <source>
        <dbReference type="Google" id="ProtNLM"/>
    </source>
</evidence>
<dbReference type="AlphaFoldDB" id="V3ZL18"/>
<accession>V3ZL18</accession>
<evidence type="ECO:0000259" key="5">
    <source>
        <dbReference type="PROSITE" id="PS50056"/>
    </source>
</evidence>
<proteinExistence type="predicted"/>
<reference evidence="6 7" key="1">
    <citation type="journal article" date="2013" name="Nature">
        <title>Insights into bilaterian evolution from three spiralian genomes.</title>
        <authorList>
            <person name="Simakov O."/>
            <person name="Marletaz F."/>
            <person name="Cho S.J."/>
            <person name="Edsinger-Gonzales E."/>
            <person name="Havlak P."/>
            <person name="Hellsten U."/>
            <person name="Kuo D.H."/>
            <person name="Larsson T."/>
            <person name="Lv J."/>
            <person name="Arendt D."/>
            <person name="Savage R."/>
            <person name="Osoegawa K."/>
            <person name="de Jong P."/>
            <person name="Grimwood J."/>
            <person name="Chapman J.A."/>
            <person name="Shapiro H."/>
            <person name="Aerts A."/>
            <person name="Otillar R.P."/>
            <person name="Terry A.Y."/>
            <person name="Boore J.L."/>
            <person name="Grigoriev I.V."/>
            <person name="Lindberg D.R."/>
            <person name="Seaver E.C."/>
            <person name="Weisblat D.A."/>
            <person name="Putnam N.H."/>
            <person name="Rokhsar D.S."/>
        </authorList>
    </citation>
    <scope>NUCLEOTIDE SEQUENCE [LARGE SCALE GENOMIC DNA]</scope>
</reference>
<protein>
    <recommendedName>
        <fullName evidence="8">Tyrosine specific protein phosphatases domain-containing protein</fullName>
    </recommendedName>
</protein>
<dbReference type="EMBL" id="KB203357">
    <property type="protein sequence ID" value="ESO84972.1"/>
    <property type="molecule type" value="Genomic_DNA"/>
</dbReference>
<dbReference type="SMART" id="SM00194">
    <property type="entry name" value="PTPc"/>
    <property type="match status" value="1"/>
</dbReference>
<dbReference type="PROSITE" id="PS50055">
    <property type="entry name" value="TYR_PHOSPHATASE_PTP"/>
    <property type="match status" value="1"/>
</dbReference>
<dbReference type="RefSeq" id="XP_009064358.1">
    <property type="nucleotide sequence ID" value="XM_009066110.1"/>
</dbReference>
<feature type="domain" description="Tyrosine specific protein phosphatases" evidence="5">
    <location>
        <begin position="261"/>
        <end position="337"/>
    </location>
</feature>
<evidence type="ECO:0000256" key="2">
    <source>
        <dbReference type="SAM" id="MobiDB-lite"/>
    </source>
</evidence>
<evidence type="ECO:0000313" key="7">
    <source>
        <dbReference type="Proteomes" id="UP000030746"/>
    </source>
</evidence>
<feature type="region of interest" description="Disordered" evidence="2">
    <location>
        <begin position="46"/>
        <end position="66"/>
    </location>
</feature>
<organism evidence="6 7">
    <name type="scientific">Lottia gigantea</name>
    <name type="common">Giant owl limpet</name>
    <dbReference type="NCBI Taxonomy" id="225164"/>
    <lineage>
        <taxon>Eukaryota</taxon>
        <taxon>Metazoa</taxon>
        <taxon>Spiralia</taxon>
        <taxon>Lophotrochozoa</taxon>
        <taxon>Mollusca</taxon>
        <taxon>Gastropoda</taxon>
        <taxon>Patellogastropoda</taxon>
        <taxon>Lottioidea</taxon>
        <taxon>Lottiidae</taxon>
        <taxon>Lottia</taxon>
    </lineage>
</organism>
<dbReference type="KEGG" id="lgi:LOTGIDRAFT_168230"/>
<name>V3ZL18_LOTGI</name>
<dbReference type="PROSITE" id="PS50056">
    <property type="entry name" value="TYR_PHOSPHATASE_2"/>
    <property type="match status" value="1"/>
</dbReference>
<dbReference type="STRING" id="225164.V3ZL18"/>
<dbReference type="PANTHER" id="PTHR19134">
    <property type="entry name" value="RECEPTOR-TYPE TYROSINE-PROTEIN PHOSPHATASE"/>
    <property type="match status" value="1"/>
</dbReference>
<dbReference type="InterPro" id="IPR029021">
    <property type="entry name" value="Prot-tyrosine_phosphatase-like"/>
</dbReference>
<keyword evidence="3" id="KW-0812">Transmembrane</keyword>
<keyword evidence="7" id="KW-1185">Reference proteome</keyword>
<evidence type="ECO:0000256" key="3">
    <source>
        <dbReference type="SAM" id="Phobius"/>
    </source>
</evidence>
<evidence type="ECO:0000313" key="6">
    <source>
        <dbReference type="EMBL" id="ESO84972.1"/>
    </source>
</evidence>
<gene>
    <name evidence="6" type="ORF">LOTGIDRAFT_168230</name>
</gene>
<dbReference type="PANTHER" id="PTHR19134:SF449">
    <property type="entry name" value="TYROSINE-PROTEIN PHOSPHATASE 1"/>
    <property type="match status" value="1"/>
</dbReference>
<feature type="coiled-coil region" evidence="1">
    <location>
        <begin position="88"/>
        <end position="139"/>
    </location>
</feature>
<keyword evidence="3" id="KW-1133">Transmembrane helix</keyword>
<dbReference type="InterPro" id="IPR000242">
    <property type="entry name" value="PTP_cat"/>
</dbReference>
<dbReference type="GO" id="GO:0004725">
    <property type="term" value="F:protein tyrosine phosphatase activity"/>
    <property type="evidence" value="ECO:0007669"/>
    <property type="project" value="InterPro"/>
</dbReference>
<evidence type="ECO:0000259" key="4">
    <source>
        <dbReference type="PROSITE" id="PS50055"/>
    </source>
</evidence>
<keyword evidence="1" id="KW-0175">Coiled coil</keyword>
<feature type="transmembrane region" description="Helical" evidence="3">
    <location>
        <begin position="6"/>
        <end position="28"/>
    </location>
</feature>
<dbReference type="InterPro" id="IPR003595">
    <property type="entry name" value="Tyr_Pase_cat"/>
</dbReference>
<dbReference type="Proteomes" id="UP000030746">
    <property type="component" value="Unassembled WGS sequence"/>
</dbReference>
<sequence>MSWITALICLSVVLFIAIITLVIVLKCCKPEGSIGRRVFLHNKKKRRSESMGNTNPTYISDAENDQRDYENVPNKRLSQLKNGVSKCLEVENKEVAKAKDENKKQNHAVKVEELNQHLRKLHKNSNRLLKEELKNLQAASPTLPMTVAQKIENRKKNLNDVNRVKLIRGDEPIKKMNDYVNISCTDYINASYIAFHQYWNDLNTIKKVDKLTIELKKIITQKNFTSNIFELTKGSKHRSLRHYHLPGWKDGCPTLSPKDVIDFLEDVYSNVPETLAEGKIVFHSRTGNGRCGVMIGVDICRRTIRDNELSDEIDIYEIVLKMLNARTQIITLEKLKQWFRETILMISSIMFDINLIWTRL</sequence>
<dbReference type="InterPro" id="IPR050348">
    <property type="entry name" value="Protein-Tyr_Phosphatase"/>
</dbReference>
<dbReference type="HOGENOM" id="CLU_770062_0_0_1"/>
<evidence type="ECO:0000256" key="1">
    <source>
        <dbReference type="SAM" id="Coils"/>
    </source>
</evidence>